<sequence>MKDVRDLIHTRKLGVDDSDIKAAEDKLDVVFPEQYKELFKLVNNADIGEWILYPIKDHRNLKKTWDDIVRQNTEVREEYMSKDLIAIGDDGSGDKLCFKVNDGIMGNEIYLWYHEDGELEYYAPNLKEFIISISEEENEDDFEDE</sequence>
<name>A0A3D8PFY9_9BACI</name>
<dbReference type="OrthoDB" id="2045100at2"/>
<dbReference type="AlphaFoldDB" id="A0A3D8PFY9"/>
<accession>A0A3D8PFY9</accession>
<dbReference type="Gene3D" id="3.40.1580.10">
    <property type="entry name" value="SMI1/KNR4-like"/>
    <property type="match status" value="1"/>
</dbReference>
<dbReference type="RefSeq" id="WP_115751455.1">
    <property type="nucleotide sequence ID" value="NZ_PIOD01000030.1"/>
</dbReference>
<evidence type="ECO:0000313" key="3">
    <source>
        <dbReference type="Proteomes" id="UP000256520"/>
    </source>
</evidence>
<evidence type="ECO:0000313" key="2">
    <source>
        <dbReference type="EMBL" id="RDW14993.1"/>
    </source>
</evidence>
<comment type="caution">
    <text evidence="2">The sequence shown here is derived from an EMBL/GenBank/DDBJ whole genome shotgun (WGS) entry which is preliminary data.</text>
</comment>
<dbReference type="SMART" id="SM00860">
    <property type="entry name" value="SMI1_KNR4"/>
    <property type="match status" value="1"/>
</dbReference>
<gene>
    <name evidence="2" type="ORF">CWR45_19235</name>
</gene>
<feature type="domain" description="Knr4/Smi1-like" evidence="1">
    <location>
        <begin position="14"/>
        <end position="132"/>
    </location>
</feature>
<evidence type="ECO:0000259" key="1">
    <source>
        <dbReference type="SMART" id="SM00860"/>
    </source>
</evidence>
<protein>
    <submittedName>
        <fullName evidence="2">Cell wall assembly protein</fullName>
    </submittedName>
</protein>
<proteinExistence type="predicted"/>
<dbReference type="Proteomes" id="UP000256520">
    <property type="component" value="Unassembled WGS sequence"/>
</dbReference>
<dbReference type="Pfam" id="PF14567">
    <property type="entry name" value="SUKH_5"/>
    <property type="match status" value="1"/>
</dbReference>
<dbReference type="InterPro" id="IPR037883">
    <property type="entry name" value="Knr4/Smi1-like_sf"/>
</dbReference>
<dbReference type="EMBL" id="PIOD01000030">
    <property type="protein sequence ID" value="RDW14993.1"/>
    <property type="molecule type" value="Genomic_DNA"/>
</dbReference>
<dbReference type="SUPFAM" id="SSF160631">
    <property type="entry name" value="SMI1/KNR4-like"/>
    <property type="match status" value="1"/>
</dbReference>
<organism evidence="2 3">
    <name type="scientific">Oceanobacillus chungangensis</name>
    <dbReference type="NCBI Taxonomy" id="1229152"/>
    <lineage>
        <taxon>Bacteria</taxon>
        <taxon>Bacillati</taxon>
        <taxon>Bacillota</taxon>
        <taxon>Bacilli</taxon>
        <taxon>Bacillales</taxon>
        <taxon>Bacillaceae</taxon>
        <taxon>Oceanobacillus</taxon>
    </lineage>
</organism>
<keyword evidence="3" id="KW-1185">Reference proteome</keyword>
<dbReference type="InterPro" id="IPR018958">
    <property type="entry name" value="Knr4/Smi1-like_dom"/>
</dbReference>
<reference evidence="3" key="1">
    <citation type="submission" date="2017-11" db="EMBL/GenBank/DDBJ databases">
        <authorList>
            <person name="Zhu W."/>
        </authorList>
    </citation>
    <scope>NUCLEOTIDE SEQUENCE [LARGE SCALE GENOMIC DNA]</scope>
    <source>
        <strain evidence="3">CAU 1051</strain>
    </source>
</reference>